<comment type="caution">
    <text evidence="5">The sequence shown here is derived from an EMBL/GenBank/DDBJ whole genome shotgun (WGS) entry which is preliminary data.</text>
</comment>
<gene>
    <name evidence="5" type="ORF">VP06_03120</name>
</gene>
<dbReference type="InterPro" id="IPR001451">
    <property type="entry name" value="Hexapep"/>
</dbReference>
<dbReference type="GO" id="GO:0016746">
    <property type="term" value="F:acyltransferase activity"/>
    <property type="evidence" value="ECO:0007669"/>
    <property type="project" value="UniProtKB-KW"/>
</dbReference>
<dbReference type="SUPFAM" id="SSF51161">
    <property type="entry name" value="Trimeric LpxA-like enzymes"/>
    <property type="match status" value="1"/>
</dbReference>
<proteinExistence type="inferred from homology"/>
<evidence type="ECO:0008006" key="7">
    <source>
        <dbReference type="Google" id="ProtNLM"/>
    </source>
</evidence>
<dbReference type="InterPro" id="IPR018357">
    <property type="entry name" value="Hexapep_transf_CS"/>
</dbReference>
<evidence type="ECO:0000256" key="1">
    <source>
        <dbReference type="ARBA" id="ARBA00007274"/>
    </source>
</evidence>
<evidence type="ECO:0000256" key="4">
    <source>
        <dbReference type="ARBA" id="ARBA00023315"/>
    </source>
</evidence>
<comment type="similarity">
    <text evidence="1">Belongs to the transferase hexapeptide repeat family.</text>
</comment>
<dbReference type="Proteomes" id="UP000035929">
    <property type="component" value="Unassembled WGS sequence"/>
</dbReference>
<name>A0A0J6T228_9HYPH</name>
<evidence type="ECO:0000313" key="5">
    <source>
        <dbReference type="EMBL" id="KMO40029.1"/>
    </source>
</evidence>
<dbReference type="AlphaFoldDB" id="A0A0J6T228"/>
<dbReference type="PANTHER" id="PTHR43300:SF11">
    <property type="entry name" value="ACETYLTRANSFERASE RV3034C-RELATED"/>
    <property type="match status" value="1"/>
</dbReference>
<keyword evidence="3" id="KW-0677">Repeat</keyword>
<dbReference type="Pfam" id="PF00132">
    <property type="entry name" value="Hexapep"/>
    <property type="match status" value="1"/>
</dbReference>
<dbReference type="InterPro" id="IPR050179">
    <property type="entry name" value="Trans_hexapeptide_repeat"/>
</dbReference>
<dbReference type="InterPro" id="IPR011004">
    <property type="entry name" value="Trimer_LpxA-like_sf"/>
</dbReference>
<evidence type="ECO:0000256" key="3">
    <source>
        <dbReference type="ARBA" id="ARBA00022737"/>
    </source>
</evidence>
<keyword evidence="2" id="KW-0808">Transferase</keyword>
<dbReference type="PROSITE" id="PS00101">
    <property type="entry name" value="HEXAPEP_TRANSFERASES"/>
    <property type="match status" value="1"/>
</dbReference>
<evidence type="ECO:0000256" key="2">
    <source>
        <dbReference type="ARBA" id="ARBA00022679"/>
    </source>
</evidence>
<dbReference type="EMBL" id="LABX01000026">
    <property type="protein sequence ID" value="KMO40029.1"/>
    <property type="molecule type" value="Genomic_DNA"/>
</dbReference>
<keyword evidence="4" id="KW-0012">Acyltransferase</keyword>
<organism evidence="5 6">
    <name type="scientific">Methylobacterium aquaticum</name>
    <dbReference type="NCBI Taxonomy" id="270351"/>
    <lineage>
        <taxon>Bacteria</taxon>
        <taxon>Pseudomonadati</taxon>
        <taxon>Pseudomonadota</taxon>
        <taxon>Alphaproteobacteria</taxon>
        <taxon>Hyphomicrobiales</taxon>
        <taxon>Methylobacteriaceae</taxon>
        <taxon>Methylobacterium</taxon>
    </lineage>
</organism>
<dbReference type="PATRIC" id="fig|270351.6.peg.3887"/>
<dbReference type="CDD" id="cd03349">
    <property type="entry name" value="LbH_XAT"/>
    <property type="match status" value="1"/>
</dbReference>
<sequence>MIRITPGLLQTLTAKGVECHLTADKDHVSPNACFEPPCGVKRLDFMHSSRLGAFSYGVSGFVSETTIGRYVSMGEMVQIGRGAHPILWMSTSPFFYAYGGGMFGVGHDFPDADRYHAFRPGPPGTIPVRNPRTMPDVLVATEIGHDVWVGHGAFIGQGVKVGNGAVVAGHSVVVKDVPDYAIVAGNPAEIKGFRFGPKQIAALLELEWWNYAPWQLEGVPFGEIDAAIARLQQIVPHLSRYEPGWVRVGDLSP</sequence>
<dbReference type="PANTHER" id="PTHR43300">
    <property type="entry name" value="ACETYLTRANSFERASE"/>
    <property type="match status" value="1"/>
</dbReference>
<evidence type="ECO:0000313" key="6">
    <source>
        <dbReference type="Proteomes" id="UP000035929"/>
    </source>
</evidence>
<accession>A0A0J6T228</accession>
<protein>
    <recommendedName>
        <fullName evidence="7">Transferase</fullName>
    </recommendedName>
</protein>
<dbReference type="RefSeq" id="WP_048462381.1">
    <property type="nucleotide sequence ID" value="NZ_LABX01000026.1"/>
</dbReference>
<dbReference type="Gene3D" id="2.160.10.10">
    <property type="entry name" value="Hexapeptide repeat proteins"/>
    <property type="match status" value="1"/>
</dbReference>
<reference evidence="5 6" key="1">
    <citation type="submission" date="2015-03" db="EMBL/GenBank/DDBJ databases">
        <title>Genome sequencing of Methylobacterium aquaticum DSM16371 type strain.</title>
        <authorList>
            <person name="Chaudhry V."/>
            <person name="Patil P.B."/>
        </authorList>
    </citation>
    <scope>NUCLEOTIDE SEQUENCE [LARGE SCALE GENOMIC DNA]</scope>
    <source>
        <strain evidence="5 6">DSM 16371</strain>
    </source>
</reference>